<dbReference type="InterPro" id="IPR011050">
    <property type="entry name" value="Pectin_lyase_fold/virulence"/>
</dbReference>
<dbReference type="KEGG" id="amr:AM1_B0232"/>
<feature type="chain" id="PRO_5002731636" evidence="2">
    <location>
        <begin position="24"/>
        <end position="833"/>
    </location>
</feature>
<gene>
    <name evidence="4" type="ordered locus">AM1_B0232</name>
</gene>
<keyword evidence="5" id="KW-1185">Reference proteome</keyword>
<name>A8ZLC4_ACAM1</name>
<evidence type="ECO:0000313" key="4">
    <source>
        <dbReference type="EMBL" id="ABW31951.1"/>
    </source>
</evidence>
<dbReference type="SMART" id="SM00912">
    <property type="entry name" value="Haemagg_act"/>
    <property type="match status" value="1"/>
</dbReference>
<geneLocation type="plasmid" evidence="4 5">
    <name>pREB2</name>
</geneLocation>
<dbReference type="OrthoDB" id="524079at2"/>
<dbReference type="HOGENOM" id="CLU_001325_0_0_3"/>
<feature type="region of interest" description="Disordered" evidence="1">
    <location>
        <begin position="766"/>
        <end position="795"/>
    </location>
</feature>
<dbReference type="InterPro" id="IPR012334">
    <property type="entry name" value="Pectin_lyas_fold"/>
</dbReference>
<dbReference type="SUPFAM" id="SSF51126">
    <property type="entry name" value="Pectin lyase-like"/>
    <property type="match status" value="3"/>
</dbReference>
<dbReference type="Pfam" id="PF05860">
    <property type="entry name" value="TPS"/>
    <property type="match status" value="1"/>
</dbReference>
<dbReference type="EMBL" id="CP000839">
    <property type="protein sequence ID" value="ABW31951.1"/>
    <property type="molecule type" value="Genomic_DNA"/>
</dbReference>
<proteinExistence type="predicted"/>
<keyword evidence="4" id="KW-0614">Plasmid</keyword>
<dbReference type="Gene3D" id="2.160.20.10">
    <property type="entry name" value="Single-stranded right-handed beta-helix, Pectin lyase-like"/>
    <property type="match status" value="2"/>
</dbReference>
<evidence type="ECO:0000313" key="5">
    <source>
        <dbReference type="Proteomes" id="UP000000268"/>
    </source>
</evidence>
<keyword evidence="2" id="KW-0732">Signal</keyword>
<sequence>MNKSVLLISVLSIWSLLFKSGLAQVTSDQTLLRENSVVELQNNRILIKGGASRGSTLFHSLKELSVGTGQEVYFNNPSNINLILTRVTGGNRSNIFGTLGVLGDADLFLMNPSGIFFGPHSKLDLNGSFIGTTASSLIFDQDIEFSAENPQNLPNLTIGVPLGLQFNSRSADIIAKGPRFQLTSTNPFVTFSGRTGSQEFDLTVKPNKTLALLGTNLDLRGSILTAPGGSIQLGGVKSGYVGISPSPLGWTFDYQNVQRFGDIHLSELALVDGTGMEGGPTGFIQVQGGQVSITDGSVIRIGNLGNQTGRRLVIKAADSIKLIGTNLTTGTSSGLITTSLETGSGSDIYLSTPHLILKEGGLISANTLGFGSGGTLVINATEFIDVIGTSFDPNLLSFISTSTFGVGNAGDIIITTKHLRVKDGGLVTSATLAAGQGGNIKVSASDGIVLVGANNALSSSSLASGNAGDLFIQTKRLLIKDGARVDAATFAGGNAGDVIITAVDEIIVSGVDQGSQDPSLISSSTIQLSPELQSGFQVSPIPTGEAGSVSIQTKALRVSDGAEITVRNDEIGNAGTLHINADQILLKNQGNISATSSAGKGGDIDLQIRNYLLMRNNSLITAEGRGINDGGNIKITASKIVAIPSENSDIFASSSVGKGGQIIITAKELFGFRASGQLTNFSDIVSFSQNEPQINGFVAILFPDGLKKLPETIVVPKTITTKCRPGQTLGNSTFVDIGRGGIPLGPHHLQTPPSVWQDLRQPQLLKQKSPSSKLPVKPGSSGVENNNLSSNSASPPTIVEAQGWIRDKKGNIFLSANASELIAYNSGQPVATC</sequence>
<dbReference type="NCBIfam" id="TIGR01901">
    <property type="entry name" value="adhes_NPXG"/>
    <property type="match status" value="1"/>
</dbReference>
<evidence type="ECO:0000256" key="2">
    <source>
        <dbReference type="SAM" id="SignalP"/>
    </source>
</evidence>
<feature type="domain" description="Filamentous haemagglutinin FhaB/tRNA nuclease CdiA-like TPS" evidence="3">
    <location>
        <begin position="28"/>
        <end position="140"/>
    </location>
</feature>
<accession>A8ZLC4</accession>
<feature type="compositionally biased region" description="Low complexity" evidence="1">
    <location>
        <begin position="785"/>
        <end position="794"/>
    </location>
</feature>
<dbReference type="RefSeq" id="WP_012167100.1">
    <property type="nucleotide sequence ID" value="NC_009927.1"/>
</dbReference>
<dbReference type="InterPro" id="IPR008638">
    <property type="entry name" value="FhaB/CdiA-like_TPS"/>
</dbReference>
<protein>
    <submittedName>
        <fullName evidence="4">Haemagglutination activity domain protein</fullName>
    </submittedName>
</protein>
<evidence type="ECO:0000259" key="3">
    <source>
        <dbReference type="SMART" id="SM00912"/>
    </source>
</evidence>
<evidence type="ECO:0000256" key="1">
    <source>
        <dbReference type="SAM" id="MobiDB-lite"/>
    </source>
</evidence>
<dbReference type="AlphaFoldDB" id="A8ZLC4"/>
<reference evidence="4 5" key="1">
    <citation type="journal article" date="2008" name="Proc. Natl. Acad. Sci. U.S.A.">
        <title>Niche adaptation and genome expansion in the chlorophyll d-producing cyanobacterium Acaryochloris marina.</title>
        <authorList>
            <person name="Swingley W.D."/>
            <person name="Chen M."/>
            <person name="Cheung P.C."/>
            <person name="Conrad A.L."/>
            <person name="Dejesa L.C."/>
            <person name="Hao J."/>
            <person name="Honchak B.M."/>
            <person name="Karbach L.E."/>
            <person name="Kurdoglu A."/>
            <person name="Lahiri S."/>
            <person name="Mastrian S.D."/>
            <person name="Miyashita H."/>
            <person name="Page L."/>
            <person name="Ramakrishna P."/>
            <person name="Satoh S."/>
            <person name="Sattley W.M."/>
            <person name="Shimada Y."/>
            <person name="Taylor H.L."/>
            <person name="Tomo T."/>
            <person name="Tsuchiya T."/>
            <person name="Wang Z.T."/>
            <person name="Raymond J."/>
            <person name="Mimuro M."/>
            <person name="Blankenship R.E."/>
            <person name="Touchman J.W."/>
        </authorList>
    </citation>
    <scope>NUCLEOTIDE SEQUENCE [LARGE SCALE GENOMIC DNA]</scope>
    <source>
        <strain evidence="5">MBIC 11017</strain>
        <plasmid evidence="5">Plasmid pREB2</plasmid>
    </source>
</reference>
<organism evidence="4 5">
    <name type="scientific">Acaryochloris marina (strain MBIC 11017)</name>
    <dbReference type="NCBI Taxonomy" id="329726"/>
    <lineage>
        <taxon>Bacteria</taxon>
        <taxon>Bacillati</taxon>
        <taxon>Cyanobacteriota</taxon>
        <taxon>Cyanophyceae</taxon>
        <taxon>Acaryochloridales</taxon>
        <taxon>Acaryochloridaceae</taxon>
        <taxon>Acaryochloris</taxon>
    </lineage>
</organism>
<dbReference type="Proteomes" id="UP000000268">
    <property type="component" value="Plasmid pREB2"/>
</dbReference>
<feature type="signal peptide" evidence="2">
    <location>
        <begin position="1"/>
        <end position="23"/>
    </location>
</feature>